<reference evidence="9" key="1">
    <citation type="journal article" date="2020" name="Nat. Commun.">
        <title>Large-scale genome sequencing of mycorrhizal fungi provides insights into the early evolution of symbiotic traits.</title>
        <authorList>
            <person name="Miyauchi S."/>
            <person name="Kiss E."/>
            <person name="Kuo A."/>
            <person name="Drula E."/>
            <person name="Kohler A."/>
            <person name="Sanchez-Garcia M."/>
            <person name="Morin E."/>
            <person name="Andreopoulos B."/>
            <person name="Barry K.W."/>
            <person name="Bonito G."/>
            <person name="Buee M."/>
            <person name="Carver A."/>
            <person name="Chen C."/>
            <person name="Cichocki N."/>
            <person name="Clum A."/>
            <person name="Culley D."/>
            <person name="Crous P.W."/>
            <person name="Fauchery L."/>
            <person name="Girlanda M."/>
            <person name="Hayes R.D."/>
            <person name="Keri Z."/>
            <person name="LaButti K."/>
            <person name="Lipzen A."/>
            <person name="Lombard V."/>
            <person name="Magnuson J."/>
            <person name="Maillard F."/>
            <person name="Murat C."/>
            <person name="Nolan M."/>
            <person name="Ohm R.A."/>
            <person name="Pangilinan J."/>
            <person name="Pereira M.F."/>
            <person name="Perotto S."/>
            <person name="Peter M."/>
            <person name="Pfister S."/>
            <person name="Riley R."/>
            <person name="Sitrit Y."/>
            <person name="Stielow J.B."/>
            <person name="Szollosi G."/>
            <person name="Zifcakova L."/>
            <person name="Stursova M."/>
            <person name="Spatafora J.W."/>
            <person name="Tedersoo L."/>
            <person name="Vaario L.M."/>
            <person name="Yamada A."/>
            <person name="Yan M."/>
            <person name="Wang P."/>
            <person name="Xu J."/>
            <person name="Bruns T."/>
            <person name="Baldrian P."/>
            <person name="Vilgalys R."/>
            <person name="Dunand C."/>
            <person name="Henrissat B."/>
            <person name="Grigoriev I.V."/>
            <person name="Hibbett D."/>
            <person name="Nagy L.G."/>
            <person name="Martin F.M."/>
        </authorList>
    </citation>
    <scope>NUCLEOTIDE SEQUENCE</scope>
    <source>
        <strain evidence="9">UH-Tt-Lm1</strain>
    </source>
</reference>
<keyword evidence="6 8" id="KW-1133">Transmembrane helix</keyword>
<dbReference type="InterPro" id="IPR046513">
    <property type="entry name" value="DUF6691"/>
</dbReference>
<accession>A0A9P6LBT8</accession>
<dbReference type="AlphaFoldDB" id="A0A9P6LBT8"/>
<proteinExistence type="predicted"/>
<evidence type="ECO:0000256" key="6">
    <source>
        <dbReference type="ARBA" id="ARBA00022989"/>
    </source>
</evidence>
<organism evidence="9 10">
    <name type="scientific">Thelephora terrestris</name>
    <dbReference type="NCBI Taxonomy" id="56493"/>
    <lineage>
        <taxon>Eukaryota</taxon>
        <taxon>Fungi</taxon>
        <taxon>Dikarya</taxon>
        <taxon>Basidiomycota</taxon>
        <taxon>Agaricomycotina</taxon>
        <taxon>Agaricomycetes</taxon>
        <taxon>Thelephorales</taxon>
        <taxon>Thelephoraceae</taxon>
        <taxon>Thelephora</taxon>
    </lineage>
</organism>
<evidence type="ECO:0000313" key="10">
    <source>
        <dbReference type="Proteomes" id="UP000736335"/>
    </source>
</evidence>
<gene>
    <name evidence="9" type="ORF">BJ322DRAFT_8653</name>
</gene>
<feature type="transmembrane region" description="Helical" evidence="8">
    <location>
        <begin position="44"/>
        <end position="63"/>
    </location>
</feature>
<keyword evidence="5 8" id="KW-0812">Transmembrane</keyword>
<comment type="subcellular location">
    <subcellularLocation>
        <location evidence="1">Cell inner membrane</location>
        <topology evidence="1">Multi-pass membrane protein</topology>
    </subcellularLocation>
</comment>
<feature type="transmembrane region" description="Helical" evidence="8">
    <location>
        <begin position="271"/>
        <end position="291"/>
    </location>
</feature>
<feature type="transmembrane region" description="Helical" evidence="8">
    <location>
        <begin position="12"/>
        <end position="37"/>
    </location>
</feature>
<feature type="transmembrane region" description="Helical" evidence="8">
    <location>
        <begin position="75"/>
        <end position="95"/>
    </location>
</feature>
<dbReference type="Pfam" id="PF20398">
    <property type="entry name" value="DUF6691"/>
    <property type="match status" value="1"/>
</dbReference>
<dbReference type="EMBL" id="WIUZ02000001">
    <property type="protein sequence ID" value="KAF9792047.1"/>
    <property type="molecule type" value="Genomic_DNA"/>
</dbReference>
<evidence type="ECO:0000256" key="7">
    <source>
        <dbReference type="ARBA" id="ARBA00023136"/>
    </source>
</evidence>
<dbReference type="OrthoDB" id="10254418at2759"/>
<evidence type="ECO:0000256" key="2">
    <source>
        <dbReference type="ARBA" id="ARBA00022448"/>
    </source>
</evidence>
<evidence type="ECO:0008006" key="11">
    <source>
        <dbReference type="Google" id="ProtNLM"/>
    </source>
</evidence>
<protein>
    <recommendedName>
        <fullName evidence="11">Sulphur transport domain-containing protein</fullName>
    </recommendedName>
</protein>
<dbReference type="InterPro" id="IPR007272">
    <property type="entry name" value="Sulf_transp_TsuA/YedE"/>
</dbReference>
<keyword evidence="10" id="KW-1185">Reference proteome</keyword>
<feature type="transmembrane region" description="Helical" evidence="8">
    <location>
        <begin position="116"/>
        <end position="135"/>
    </location>
</feature>
<dbReference type="Pfam" id="PF04143">
    <property type="entry name" value="Sulf_transp"/>
    <property type="match status" value="1"/>
</dbReference>
<evidence type="ECO:0000256" key="8">
    <source>
        <dbReference type="SAM" id="Phobius"/>
    </source>
</evidence>
<keyword evidence="7 8" id="KW-0472">Membrane</keyword>
<keyword evidence="2" id="KW-0813">Transport</keyword>
<dbReference type="PANTHER" id="PTHR30574">
    <property type="entry name" value="INNER MEMBRANE PROTEIN YEDE"/>
    <property type="match status" value="1"/>
</dbReference>
<evidence type="ECO:0000313" key="9">
    <source>
        <dbReference type="EMBL" id="KAF9792047.1"/>
    </source>
</evidence>
<feature type="transmembrane region" description="Helical" evidence="8">
    <location>
        <begin position="231"/>
        <end position="250"/>
    </location>
</feature>
<dbReference type="PANTHER" id="PTHR30574:SF1">
    <property type="entry name" value="SULPHUR TRANSPORT DOMAIN-CONTAINING PROTEIN"/>
    <property type="match status" value="1"/>
</dbReference>
<keyword evidence="4" id="KW-0997">Cell inner membrane</keyword>
<evidence type="ECO:0000256" key="5">
    <source>
        <dbReference type="ARBA" id="ARBA00022692"/>
    </source>
</evidence>
<sequence>MSNPVPLRAFVGGVGIALASYDLLLLNGSVFGISGFIHRCYHGAVEPVFSVGGLVLGGVAIGALRSTVPPSILPIVNKLPIIAASGFLVGLGTKLSNGCTSGHMVCGLSRFSPRSIAATLAFMLTGSITATIIHGQSEFPLGALDWSLGEFASTFAIAEAWLFLTSLCLHKATQTPQQNPDGDLVDLPTHRRFASFLTAVQFGLGLHYSSLTVPSRVIQFLVTPFHRDFDPTLLFLALGALPVATISYFYGRGEEKPRLGGKWTIPKGGEVDGRLLVGAAIFGIGWGIEGLCPGPVLVNLGITAIQSNSTFWPLAGWLASFVLGGALAEIIPL</sequence>
<feature type="transmembrane region" description="Helical" evidence="8">
    <location>
        <begin position="311"/>
        <end position="331"/>
    </location>
</feature>
<keyword evidence="3" id="KW-1003">Cell membrane</keyword>
<comment type="caution">
    <text evidence="9">The sequence shown here is derived from an EMBL/GenBank/DDBJ whole genome shotgun (WGS) entry which is preliminary data.</text>
</comment>
<evidence type="ECO:0000256" key="1">
    <source>
        <dbReference type="ARBA" id="ARBA00004429"/>
    </source>
</evidence>
<evidence type="ECO:0000256" key="3">
    <source>
        <dbReference type="ARBA" id="ARBA00022475"/>
    </source>
</evidence>
<evidence type="ECO:0000256" key="4">
    <source>
        <dbReference type="ARBA" id="ARBA00022519"/>
    </source>
</evidence>
<dbReference type="GO" id="GO:0005886">
    <property type="term" value="C:plasma membrane"/>
    <property type="evidence" value="ECO:0007669"/>
    <property type="project" value="UniProtKB-SubCell"/>
</dbReference>
<name>A0A9P6LBT8_9AGAM</name>
<reference evidence="9" key="2">
    <citation type="submission" date="2020-11" db="EMBL/GenBank/DDBJ databases">
        <authorList>
            <consortium name="DOE Joint Genome Institute"/>
            <person name="Kuo A."/>
            <person name="Miyauchi S."/>
            <person name="Kiss E."/>
            <person name="Drula E."/>
            <person name="Kohler A."/>
            <person name="Sanchez-Garcia M."/>
            <person name="Andreopoulos B."/>
            <person name="Barry K.W."/>
            <person name="Bonito G."/>
            <person name="Buee M."/>
            <person name="Carver A."/>
            <person name="Chen C."/>
            <person name="Cichocki N."/>
            <person name="Clum A."/>
            <person name="Culley D."/>
            <person name="Crous P.W."/>
            <person name="Fauchery L."/>
            <person name="Girlanda M."/>
            <person name="Hayes R."/>
            <person name="Keri Z."/>
            <person name="Labutti K."/>
            <person name="Lipzen A."/>
            <person name="Lombard V."/>
            <person name="Magnuson J."/>
            <person name="Maillard F."/>
            <person name="Morin E."/>
            <person name="Murat C."/>
            <person name="Nolan M."/>
            <person name="Ohm R."/>
            <person name="Pangilinan J."/>
            <person name="Pereira M."/>
            <person name="Perotto S."/>
            <person name="Peter M."/>
            <person name="Riley R."/>
            <person name="Sitrit Y."/>
            <person name="Stielow B."/>
            <person name="Szollosi G."/>
            <person name="Zifcakova L."/>
            <person name="Stursova M."/>
            <person name="Spatafora J.W."/>
            <person name="Tedersoo L."/>
            <person name="Vaario L.-M."/>
            <person name="Yamada A."/>
            <person name="Yan M."/>
            <person name="Wang P."/>
            <person name="Xu J."/>
            <person name="Bruns T."/>
            <person name="Baldrian P."/>
            <person name="Vilgalys R."/>
            <person name="Henrissat B."/>
            <person name="Grigoriev I.V."/>
            <person name="Hibbett D."/>
            <person name="Nagy L.G."/>
            <person name="Martin F.M."/>
        </authorList>
    </citation>
    <scope>NUCLEOTIDE SEQUENCE</scope>
    <source>
        <strain evidence="9">UH-Tt-Lm1</strain>
    </source>
</reference>
<dbReference type="Proteomes" id="UP000736335">
    <property type="component" value="Unassembled WGS sequence"/>
</dbReference>
<feature type="transmembrane region" description="Helical" evidence="8">
    <location>
        <begin position="155"/>
        <end position="172"/>
    </location>
</feature>